<comment type="caution">
    <text evidence="1">The sequence shown here is derived from an EMBL/GenBank/DDBJ whole genome shotgun (WGS) entry which is preliminary data.</text>
</comment>
<evidence type="ECO:0000313" key="2">
    <source>
        <dbReference type="Proteomes" id="UP000552045"/>
    </source>
</evidence>
<gene>
    <name evidence="1" type="ORF">BKA02_002771</name>
</gene>
<protein>
    <submittedName>
        <fullName evidence="1">Uncharacterized protein</fullName>
    </submittedName>
</protein>
<dbReference type="EMBL" id="JACCBH010000001">
    <property type="protein sequence ID" value="NYD55716.1"/>
    <property type="molecule type" value="Genomic_DNA"/>
</dbReference>
<evidence type="ECO:0000313" key="1">
    <source>
        <dbReference type="EMBL" id="NYD55716.1"/>
    </source>
</evidence>
<reference evidence="1 2" key="1">
    <citation type="submission" date="2020-07" db="EMBL/GenBank/DDBJ databases">
        <title>Sequencing the genomes of 1000 actinobacteria strains.</title>
        <authorList>
            <person name="Klenk H.-P."/>
        </authorList>
    </citation>
    <scope>NUCLEOTIDE SEQUENCE [LARGE SCALE GENOMIC DNA]</scope>
    <source>
        <strain evidence="1 2">DSM 22185</strain>
    </source>
</reference>
<proteinExistence type="predicted"/>
<dbReference type="AlphaFoldDB" id="A0A7Y9JP26"/>
<dbReference type="RefSeq" id="WP_179434984.1">
    <property type="nucleotide sequence ID" value="NZ_BAABLC010000004.1"/>
</dbReference>
<sequence length="370" mass="41058">MAQPDYSWLPLHQQHVSYTLAHADSLIAQAGEVLFDYLKPGPLELANVADGDSAHVTVAGVAVLPSAVARFAADALTQIRAAIEHTIFADVEYQLGRGLTEEEARRIEMPACLTEDDFKKWLEGRRRPELESFRTGSVLVGRIRDLQPYRRRDVDQHPLRVLAEHTNLAKHRTPAVAATLIGAVIPDWQDPTLVLPTGEDRPLVAGDVLASGPRDKYVPLSIWPKVSIQRPHSGTWHVLMTELGEIEEWVRTIAIPHLILGYHDVDPLPPQLDTTVGHVDLPAALLAAGHVPAAARSSQHIQADFIRDELAETLAMHPVKSDPEVIRKWIETLDDIEVLERHDRLAEPASRRDLSGVDRVVRKLIAEASQ</sequence>
<organism evidence="1 2">
    <name type="scientific">Microbacterium pseudoresistens</name>
    <dbReference type="NCBI Taxonomy" id="640634"/>
    <lineage>
        <taxon>Bacteria</taxon>
        <taxon>Bacillati</taxon>
        <taxon>Actinomycetota</taxon>
        <taxon>Actinomycetes</taxon>
        <taxon>Micrococcales</taxon>
        <taxon>Microbacteriaceae</taxon>
        <taxon>Microbacterium</taxon>
    </lineage>
</organism>
<name>A0A7Y9JP26_9MICO</name>
<accession>A0A7Y9JP26</accession>
<keyword evidence="2" id="KW-1185">Reference proteome</keyword>
<dbReference type="Proteomes" id="UP000552045">
    <property type="component" value="Unassembled WGS sequence"/>
</dbReference>